<protein>
    <submittedName>
        <fullName evidence="1">Uncharacterized protein</fullName>
    </submittedName>
</protein>
<name>A0A2V1JLG8_EUBRA</name>
<organism evidence="1 2">
    <name type="scientific">Eubacterium ramulus</name>
    <dbReference type="NCBI Taxonomy" id="39490"/>
    <lineage>
        <taxon>Bacteria</taxon>
        <taxon>Bacillati</taxon>
        <taxon>Bacillota</taxon>
        <taxon>Clostridia</taxon>
        <taxon>Eubacteriales</taxon>
        <taxon>Eubacteriaceae</taxon>
        <taxon>Eubacterium</taxon>
    </lineage>
</organism>
<dbReference type="RefSeq" id="WP_109216841.1">
    <property type="nucleotide sequence ID" value="NZ_CABMEW010000001.1"/>
</dbReference>
<dbReference type="EMBL" id="JRFU01000203">
    <property type="protein sequence ID" value="PWE85437.1"/>
    <property type="molecule type" value="Genomic_DNA"/>
</dbReference>
<gene>
    <name evidence="1" type="ORF">LG34_15990</name>
</gene>
<comment type="caution">
    <text evidence="1">The sequence shown here is derived from an EMBL/GenBank/DDBJ whole genome shotgun (WGS) entry which is preliminary data.</text>
</comment>
<accession>A0A2V1JLG8</accession>
<proteinExistence type="predicted"/>
<sequence length="98" mass="12126">MKQKNMDKETRIRKAQERTDELFPGKDLNDMYEMYLEFFAEYERLWDEGKNVSMEMLEFLNRNKDLIEIIDYFPQEDEPLWEESRRVLELLFTSDELD</sequence>
<evidence type="ECO:0000313" key="1">
    <source>
        <dbReference type="EMBL" id="PWE85437.1"/>
    </source>
</evidence>
<dbReference type="AlphaFoldDB" id="A0A2V1JLG8"/>
<dbReference type="Proteomes" id="UP000245288">
    <property type="component" value="Unassembled WGS sequence"/>
</dbReference>
<reference evidence="1 2" key="1">
    <citation type="submission" date="2014-09" db="EMBL/GenBank/DDBJ databases">
        <title>Butyrate-producing bacteria isolated from human gut.</title>
        <authorList>
            <person name="Zhang Q."/>
            <person name="Zhao L."/>
        </authorList>
    </citation>
    <scope>NUCLEOTIDE SEQUENCE [LARGE SCALE GENOMIC DNA]</scope>
    <source>
        <strain evidence="1 2">21</strain>
    </source>
</reference>
<evidence type="ECO:0000313" key="2">
    <source>
        <dbReference type="Proteomes" id="UP000245288"/>
    </source>
</evidence>
<keyword evidence="2" id="KW-1185">Reference proteome</keyword>